<evidence type="ECO:0000259" key="5">
    <source>
        <dbReference type="Pfam" id="PF03372"/>
    </source>
</evidence>
<dbReference type="STRING" id="551991.SAMN05192529_10735"/>
<keyword evidence="6" id="KW-0378">Hydrolase</keyword>
<evidence type="ECO:0000256" key="3">
    <source>
        <dbReference type="ARBA" id="ARBA00024356"/>
    </source>
</evidence>
<feature type="chain" id="PRO_5011667955" evidence="4">
    <location>
        <begin position="25"/>
        <end position="667"/>
    </location>
</feature>
<keyword evidence="1" id="KW-0328">Glycosyltransferase</keyword>
<dbReference type="Proteomes" id="UP000199041">
    <property type="component" value="Unassembled WGS sequence"/>
</dbReference>
<dbReference type="InterPro" id="IPR005135">
    <property type="entry name" value="Endo/exonuclease/phosphatase"/>
</dbReference>
<dbReference type="PANTHER" id="PTHR34106:SF5">
    <property type="entry name" value="GLYCOSIDASE"/>
    <property type="match status" value="1"/>
</dbReference>
<organism evidence="6 7">
    <name type="scientific">Arachidicoccus rhizosphaerae</name>
    <dbReference type="NCBI Taxonomy" id="551991"/>
    <lineage>
        <taxon>Bacteria</taxon>
        <taxon>Pseudomonadati</taxon>
        <taxon>Bacteroidota</taxon>
        <taxon>Chitinophagia</taxon>
        <taxon>Chitinophagales</taxon>
        <taxon>Chitinophagaceae</taxon>
        <taxon>Arachidicoccus</taxon>
    </lineage>
</organism>
<keyword evidence="4" id="KW-0732">Signal</keyword>
<dbReference type="SUPFAM" id="SSF56219">
    <property type="entry name" value="DNase I-like"/>
    <property type="match status" value="1"/>
</dbReference>
<evidence type="ECO:0000256" key="1">
    <source>
        <dbReference type="ARBA" id="ARBA00022676"/>
    </source>
</evidence>
<dbReference type="Gene3D" id="2.115.10.20">
    <property type="entry name" value="Glycosyl hydrolase domain, family 43"/>
    <property type="match status" value="1"/>
</dbReference>
<dbReference type="PANTHER" id="PTHR34106">
    <property type="entry name" value="GLYCOSIDASE"/>
    <property type="match status" value="1"/>
</dbReference>
<reference evidence="6 7" key="1">
    <citation type="submission" date="2016-10" db="EMBL/GenBank/DDBJ databases">
        <authorList>
            <person name="de Groot N.N."/>
        </authorList>
    </citation>
    <scope>NUCLEOTIDE SEQUENCE [LARGE SCALE GENOMIC DNA]</scope>
    <source>
        <strain evidence="6 7">Vu-144</strain>
    </source>
</reference>
<dbReference type="GO" id="GO:0016757">
    <property type="term" value="F:glycosyltransferase activity"/>
    <property type="evidence" value="ECO:0007669"/>
    <property type="project" value="UniProtKB-KW"/>
</dbReference>
<dbReference type="InterPro" id="IPR023296">
    <property type="entry name" value="Glyco_hydro_beta-prop_sf"/>
</dbReference>
<evidence type="ECO:0000313" key="6">
    <source>
        <dbReference type="EMBL" id="SEA05189.1"/>
    </source>
</evidence>
<keyword evidence="2" id="KW-0808">Transferase</keyword>
<dbReference type="Gene3D" id="3.60.10.10">
    <property type="entry name" value="Endonuclease/exonuclease/phosphatase"/>
    <property type="match status" value="1"/>
</dbReference>
<dbReference type="Pfam" id="PF03372">
    <property type="entry name" value="Exo_endo_phos"/>
    <property type="match status" value="1"/>
</dbReference>
<feature type="domain" description="Endonuclease/exonuclease/phosphatase" evidence="5">
    <location>
        <begin position="31"/>
        <end position="263"/>
    </location>
</feature>
<dbReference type="InterPro" id="IPR036691">
    <property type="entry name" value="Endo/exonu/phosph_ase_sf"/>
</dbReference>
<keyword evidence="7" id="KW-1185">Reference proteome</keyword>
<dbReference type="OrthoDB" id="2534034at2"/>
<evidence type="ECO:0000256" key="2">
    <source>
        <dbReference type="ARBA" id="ARBA00022679"/>
    </source>
</evidence>
<name>A0A1H3Y0G7_9BACT</name>
<dbReference type="SUPFAM" id="SSF75005">
    <property type="entry name" value="Arabinanase/levansucrase/invertase"/>
    <property type="match status" value="1"/>
</dbReference>
<dbReference type="EMBL" id="FNQY01000007">
    <property type="protein sequence ID" value="SEA05189.1"/>
    <property type="molecule type" value="Genomic_DNA"/>
</dbReference>
<proteinExistence type="inferred from homology"/>
<gene>
    <name evidence="6" type="ORF">SAMN05192529_10735</name>
</gene>
<feature type="signal peptide" evidence="4">
    <location>
        <begin position="1"/>
        <end position="24"/>
    </location>
</feature>
<dbReference type="Pfam" id="PF04041">
    <property type="entry name" value="Glyco_hydro_130"/>
    <property type="match status" value="1"/>
</dbReference>
<evidence type="ECO:0000313" key="7">
    <source>
        <dbReference type="Proteomes" id="UP000199041"/>
    </source>
</evidence>
<dbReference type="CDD" id="cd09083">
    <property type="entry name" value="EEP-1"/>
    <property type="match status" value="1"/>
</dbReference>
<dbReference type="CDD" id="cd18610">
    <property type="entry name" value="GH130_BT3780-like"/>
    <property type="match status" value="1"/>
</dbReference>
<dbReference type="RefSeq" id="WP_091395999.1">
    <property type="nucleotide sequence ID" value="NZ_FNQY01000007.1"/>
</dbReference>
<dbReference type="InterPro" id="IPR007184">
    <property type="entry name" value="Mannoside_phosphorylase"/>
</dbReference>
<accession>A0A1H3Y0G7</accession>
<dbReference type="GO" id="GO:0016787">
    <property type="term" value="F:hydrolase activity"/>
    <property type="evidence" value="ECO:0007669"/>
    <property type="project" value="UniProtKB-KW"/>
</dbReference>
<dbReference type="AlphaFoldDB" id="A0A1H3Y0G7"/>
<protein>
    <submittedName>
        <fullName evidence="6">Predicted glycosyl hydrolase, GH43/DUF377 family</fullName>
    </submittedName>
</protein>
<sequence>MRKRFYYLLLLLAGICLGAAQSYAGGYTFGSFNLRYDNKGDSVNAWPNRKDKVATLIRFFDYDCIGTQEGLHHMLTDLTDRMPEYNYVGVGRDDGDQKGEYAAIFYKKDKFTVENSGTFWLSGTDIDHPNKGWDAVLPRICTWAAFKDKNTGLVFYYFNTHFDHVGTRARSESARLITEQIRKIAGAAPFVLTGDFNVDQNSASYKVMHDNGIMQDAFETAPIKIAFNGTFNAFNPNAFTNSRIDHVFLGSGFTAARYGVLTETYRLQPGANAQKAASDNFPGQVHQQKSRAMLFSDHFPVLVTCTFDSAHGARTALPDWAMGPFLRPSPASPLLQPEATATFKDPMTGKNVHWESGAAFNPAATVKDGKIVVLYRAEDLSGELKIGGHTSRIGYATSTDGIHLQKKSTPVLYPANDNRKPHDWPGGCEDPRVAVTKDGLYVMMYTEWDHKLPRLSVATSRDLIHWKKHGEAFNKAFDGKFARVATKSASIVTGLDNGKQYIQKVDGHYLMYWGEQFVNLATSDNLIDWTPMVDDKGELVRLFAPRDGHFDSQLTECGPPAIITDKGILLLYNGKNEKGEKGDTHYPGGAYCGGQALFDIHHPAKLIGRLDKPFFVPTEPFERTGQYKDGTVFLEGMVYYADKWYLYYGCADSMVGVAIFDPGADNH</sequence>
<comment type="similarity">
    <text evidence="3">Belongs to the glycosyl hydrolase 130 family.</text>
</comment>
<evidence type="ECO:0000256" key="4">
    <source>
        <dbReference type="SAM" id="SignalP"/>
    </source>
</evidence>